<feature type="region of interest" description="Disordered" evidence="1">
    <location>
        <begin position="144"/>
        <end position="173"/>
    </location>
</feature>
<feature type="region of interest" description="Disordered" evidence="1">
    <location>
        <begin position="18"/>
        <end position="127"/>
    </location>
</feature>
<organism evidence="2">
    <name type="scientific">Rodentolepis nana</name>
    <name type="common">Dwarf tapeworm</name>
    <name type="synonym">Hymenolepis nana</name>
    <dbReference type="NCBI Taxonomy" id="102285"/>
    <lineage>
        <taxon>Eukaryota</taxon>
        <taxon>Metazoa</taxon>
        <taxon>Spiralia</taxon>
        <taxon>Lophotrochozoa</taxon>
        <taxon>Platyhelminthes</taxon>
        <taxon>Cestoda</taxon>
        <taxon>Eucestoda</taxon>
        <taxon>Cyclophyllidea</taxon>
        <taxon>Hymenolepididae</taxon>
        <taxon>Rodentolepis</taxon>
    </lineage>
</organism>
<dbReference type="AlphaFoldDB" id="A0A0R3TGL5"/>
<evidence type="ECO:0000313" key="2">
    <source>
        <dbReference type="WBParaSite" id="HNAJ_0000620601-mRNA-1"/>
    </source>
</evidence>
<accession>A0A0R3TGL5</accession>
<reference evidence="2" key="1">
    <citation type="submission" date="2017-02" db="UniProtKB">
        <authorList>
            <consortium name="WormBaseParasite"/>
        </authorList>
    </citation>
    <scope>IDENTIFICATION</scope>
</reference>
<protein>
    <submittedName>
        <fullName evidence="2">SH3 domain-containing protein</fullName>
    </submittedName>
</protein>
<sequence>LTVTSTDGYCSLIYFSEGELGTPYTGPLKSRTDKPSTSTVKAEGEQAKPISSTKNDEEDKLATKPSGLKPLPKAVEDLNPQRHISFGPEAQEKPHKPIPVTPNAGRFLTQPLPASPCPPPSLTTPPIVVRSKATGERRALQLVTLTEDVSKPAEPKGLPKTTGDEKKGEEMPE</sequence>
<proteinExistence type="predicted"/>
<dbReference type="WBParaSite" id="HNAJ_0000620601-mRNA-1">
    <property type="protein sequence ID" value="HNAJ_0000620601-mRNA-1"/>
    <property type="gene ID" value="HNAJ_0000620601"/>
</dbReference>
<name>A0A0R3TGL5_RODNA</name>
<feature type="compositionally biased region" description="Pro residues" evidence="1">
    <location>
        <begin position="113"/>
        <end position="123"/>
    </location>
</feature>
<feature type="compositionally biased region" description="Basic and acidic residues" evidence="1">
    <location>
        <begin position="162"/>
        <end position="173"/>
    </location>
</feature>
<evidence type="ECO:0000256" key="1">
    <source>
        <dbReference type="SAM" id="MobiDB-lite"/>
    </source>
</evidence>